<proteinExistence type="predicted"/>
<evidence type="ECO:0000259" key="1">
    <source>
        <dbReference type="Pfam" id="PF12867"/>
    </source>
</evidence>
<dbReference type="Pfam" id="PF12867">
    <property type="entry name" value="DinB_2"/>
    <property type="match status" value="1"/>
</dbReference>
<dbReference type="SUPFAM" id="SSF109854">
    <property type="entry name" value="DinB/YfiT-like putative metalloenzymes"/>
    <property type="match status" value="1"/>
</dbReference>
<gene>
    <name evidence="2" type="ORF">O9H85_36190</name>
</gene>
<name>A0ABT4QLF1_9BACL</name>
<sequence length="153" mass="17588">MNHLVFKQFELTRGFFIGTVESIPEEIIDVKPEGFNNTIHWHIGHVLTITEGVISYPHKSTIHLPENYIELFDTGTRPTEWKGDIPSVDKLILQLKDQLVRLQQIPSGKINERLDNPFNGLETFGEFASLVLLHEGIHLGQISIMKRMIEYVK</sequence>
<dbReference type="EMBL" id="JAQAGZ010000047">
    <property type="protein sequence ID" value="MCZ8517670.1"/>
    <property type="molecule type" value="Genomic_DNA"/>
</dbReference>
<dbReference type="Gene3D" id="1.20.120.450">
    <property type="entry name" value="dinb family like domain"/>
    <property type="match status" value="1"/>
</dbReference>
<organism evidence="2 3">
    <name type="scientific">Paenibacillus gyeongsangnamensis</name>
    <dbReference type="NCBI Taxonomy" id="3388067"/>
    <lineage>
        <taxon>Bacteria</taxon>
        <taxon>Bacillati</taxon>
        <taxon>Bacillota</taxon>
        <taxon>Bacilli</taxon>
        <taxon>Bacillales</taxon>
        <taxon>Paenibacillaceae</taxon>
        <taxon>Paenibacillus</taxon>
    </lineage>
</organism>
<keyword evidence="3" id="KW-1185">Reference proteome</keyword>
<dbReference type="InterPro" id="IPR034660">
    <property type="entry name" value="DinB/YfiT-like"/>
</dbReference>
<evidence type="ECO:0000313" key="2">
    <source>
        <dbReference type="EMBL" id="MCZ8517670.1"/>
    </source>
</evidence>
<comment type="caution">
    <text evidence="2">The sequence shown here is derived from an EMBL/GenBank/DDBJ whole genome shotgun (WGS) entry which is preliminary data.</text>
</comment>
<reference evidence="2 3" key="1">
    <citation type="submission" date="2022-12" db="EMBL/GenBank/DDBJ databases">
        <title>Draft genome sequence of Paenibacillus sp. dW9.</title>
        <authorList>
            <person name="Choi E.-W."/>
            <person name="Kim D.-U."/>
        </authorList>
    </citation>
    <scope>NUCLEOTIDE SEQUENCE [LARGE SCALE GENOMIC DNA]</scope>
    <source>
        <strain evidence="3">dW9</strain>
    </source>
</reference>
<evidence type="ECO:0000313" key="3">
    <source>
        <dbReference type="Proteomes" id="UP001527882"/>
    </source>
</evidence>
<dbReference type="Proteomes" id="UP001527882">
    <property type="component" value="Unassembled WGS sequence"/>
</dbReference>
<dbReference type="InterPro" id="IPR024775">
    <property type="entry name" value="DinB-like"/>
</dbReference>
<accession>A0ABT4QLF1</accession>
<dbReference type="RefSeq" id="WP_269886198.1">
    <property type="nucleotide sequence ID" value="NZ_JAQAGZ010000047.1"/>
</dbReference>
<protein>
    <submittedName>
        <fullName evidence="2">DinB family protein</fullName>
    </submittedName>
</protein>
<feature type="domain" description="DinB-like" evidence="1">
    <location>
        <begin position="8"/>
        <end position="142"/>
    </location>
</feature>